<dbReference type="Proteomes" id="UP000032689">
    <property type="component" value="Segment"/>
</dbReference>
<keyword evidence="1" id="KW-0378">Hydrolase</keyword>
<dbReference type="KEGG" id="vg:26641058"/>
<reference evidence="1 2" key="1">
    <citation type="journal article" date="2015" name="Appl. Environ. Microbiol.">
        <title>Two Phages, phiIPLA-RODI and phiIPLA-C1C, Lyse Mono- and Dual-Species Staphylococcal Biofilms.</title>
        <authorList>
            <person name="Gutierrez D."/>
            <person name="Vandenheuvel D."/>
            <person name="Martinez B."/>
            <person name="Rodriguez A."/>
            <person name="Lavigne R."/>
            <person name="Garcia P."/>
        </authorList>
    </citation>
    <scope>NUCLEOTIDE SEQUENCE [LARGE SCALE GENOMIC DNA]</scope>
</reference>
<evidence type="ECO:0000313" key="1">
    <source>
        <dbReference type="EMBL" id="AJA42361.1"/>
    </source>
</evidence>
<dbReference type="SUPFAM" id="SSF54060">
    <property type="entry name" value="His-Me finger endonucleases"/>
    <property type="match status" value="1"/>
</dbReference>
<evidence type="ECO:0000313" key="2">
    <source>
        <dbReference type="Proteomes" id="UP000032689"/>
    </source>
</evidence>
<keyword evidence="2" id="KW-1185">Reference proteome</keyword>
<proteinExistence type="predicted"/>
<dbReference type="OrthoDB" id="21336at10239"/>
<keyword evidence="1" id="KW-0255">Endonuclease</keyword>
<accession>A0A0D3MVJ4</accession>
<dbReference type="GeneID" id="26641058"/>
<dbReference type="Gene3D" id="3.90.75.20">
    <property type="match status" value="1"/>
</dbReference>
<dbReference type="RefSeq" id="YP_009214641.1">
    <property type="nucleotide sequence ID" value="NC_028962.1"/>
</dbReference>
<dbReference type="EMBL" id="KP027447">
    <property type="protein sequence ID" value="AJA42361.1"/>
    <property type="molecule type" value="Genomic_DNA"/>
</dbReference>
<keyword evidence="1" id="KW-0540">Nuclease</keyword>
<name>A0A0D3MVJ4_9CAUD</name>
<sequence>MELETQIMPINIKSIDDYIFIPVYSTKGRYYINIEGNKLYSNIYKRILTTQVKEGYYYNNIQKEKHNQGKIFYHRTIAEMMLLKKDDRNCINHKNSKRNDNRIKNIEWVYSYENTHHSLGVKNYKNKKETSRLFTKDEVIDIYTSALTREELKEKYPSLTNTTHYDIRHDRTYKDITENLVKGKSYTQINNDKIKQIPDSFYYYKWLYNYVNKNQSLRVIAMETGISTFTIKKRFIKMGLPLKNIGRYGSLKMEIKKC</sequence>
<dbReference type="InterPro" id="IPR044925">
    <property type="entry name" value="His-Me_finger_sf"/>
</dbReference>
<protein>
    <submittedName>
        <fullName evidence="1">HNH homing endonuclease</fullName>
    </submittedName>
</protein>
<organism evidence="1 2">
    <name type="scientific">Staphylococcus phage vB_SepM_ phiIPLA-C1C</name>
    <dbReference type="NCBI Taxonomy" id="1572704"/>
    <lineage>
        <taxon>Viruses</taxon>
        <taxon>Duplodnaviria</taxon>
        <taxon>Heunggongvirae</taxon>
        <taxon>Uroviricota</taxon>
        <taxon>Caudoviricetes</taxon>
        <taxon>Herelleviridae</taxon>
        <taxon>Twortvirinae</taxon>
        <taxon>Sepunavirus</taxon>
        <taxon>Sepunavirus IPLAC1C</taxon>
    </lineage>
</organism>
<dbReference type="GO" id="GO:0004519">
    <property type="term" value="F:endonuclease activity"/>
    <property type="evidence" value="ECO:0007669"/>
    <property type="project" value="UniProtKB-KW"/>
</dbReference>